<feature type="domain" description="B12-binding" evidence="10">
    <location>
        <begin position="579"/>
        <end position="709"/>
    </location>
</feature>
<dbReference type="InterPro" id="IPR036724">
    <property type="entry name" value="Cobalamin-bd_sf"/>
</dbReference>
<sequence length="709" mass="77171">MTATNEQWRALAEKELRGRSVDDLTWMTLEGIAVQPVYTAEDVEGLEHLGTLPGQEPFTRGVKATMYAGRPWTIRQYAGFSTAEESNAFYRRNLAAGQQGVSVAFDLATHRGYDSDHPRVEGDVGKAGVAIDSVEDMKILFDGIPLDQVSVSMTMNGAVIPILASFIVAGEEQGHDRKVLSGTIQNDILKEFMVRNTYVYPPEPSMRIIADIIEYTSAEMPKFNSISISGYHMQEAGANLVQELAFTLADGKEYVKTAMARGMDIDKFAGRLSFFFAIGKNFFMEVAKLRAARMLWHRIMTELGAQDPKSKMLRTHCQTSGVTLAEQDPYNNVIRTAYEAMSAVLGGTQSLHTNALDEAIALPTDFSARIARNTQLILQEETGVTNVVDPLAGSYYVEKLTADLAEAAWEIIEEVDEMGGMTKAVATGMPKLRIEETAARRQADIDRGTEVIVGVNKYRKDKEDPLDIRDIDNDEVRESQIARLKSIRATRDEAACTAALEELTRRSSEGGNLLDGAVNAARARATVGEISMAMEKVFGRHRAEVKTLAGVYGAAYEGDAGFAAIQKSVEDFAEEEGRRPRMLVVKMGQDGHDRGAKVIATAFADIGFDVDVGPLFQTPEEAAQDAVDNDVHVIGISSQAAGHKTLAPKLVQALKDAGAGDILVVCGGVIPQQDYQFLYDAGVKAIFGPGTNIPTAAQDILKLIRAARA</sequence>
<evidence type="ECO:0000256" key="9">
    <source>
        <dbReference type="ARBA" id="ARBA00072363"/>
    </source>
</evidence>
<keyword evidence="5" id="KW-0846">Cobalamin</keyword>
<dbReference type="GO" id="GO:0046872">
    <property type="term" value="F:metal ion binding"/>
    <property type="evidence" value="ECO:0007669"/>
    <property type="project" value="UniProtKB-KW"/>
</dbReference>
<dbReference type="GO" id="GO:0031419">
    <property type="term" value="F:cobalamin binding"/>
    <property type="evidence" value="ECO:0007669"/>
    <property type="project" value="UniProtKB-KW"/>
</dbReference>
<dbReference type="InterPro" id="IPR006099">
    <property type="entry name" value="MeMalonylCoA_mutase_a/b_cat"/>
</dbReference>
<keyword evidence="12" id="KW-1185">Reference proteome</keyword>
<dbReference type="Gene3D" id="3.20.20.240">
    <property type="entry name" value="Methylmalonyl-CoA mutase"/>
    <property type="match status" value="1"/>
</dbReference>
<accession>A0A2G8RAE7</accession>
<dbReference type="EC" id="5.4.99.2" evidence="4"/>
<comment type="pathway">
    <text evidence="2">Metabolic intermediate metabolism; propanoyl-CoA degradation; succinyl-CoA from propanoyl-CoA: step 3/3.</text>
</comment>
<dbReference type="SUPFAM" id="SSF52242">
    <property type="entry name" value="Cobalamin (vitamin B12)-binding domain"/>
    <property type="match status" value="1"/>
</dbReference>
<keyword evidence="6" id="KW-0479">Metal-binding</keyword>
<dbReference type="NCBIfam" id="TIGR00641">
    <property type="entry name" value="acid_CoA_mut_N"/>
    <property type="match status" value="1"/>
</dbReference>
<evidence type="ECO:0000256" key="6">
    <source>
        <dbReference type="ARBA" id="ARBA00022723"/>
    </source>
</evidence>
<evidence type="ECO:0000256" key="5">
    <source>
        <dbReference type="ARBA" id="ARBA00022628"/>
    </source>
</evidence>
<evidence type="ECO:0000256" key="3">
    <source>
        <dbReference type="ARBA" id="ARBA00008465"/>
    </source>
</evidence>
<keyword evidence="7 11" id="KW-0413">Isomerase</keyword>
<dbReference type="NCBIfam" id="NF006944">
    <property type="entry name" value="PRK09426.1"/>
    <property type="match status" value="1"/>
</dbReference>
<dbReference type="SUPFAM" id="SSF51703">
    <property type="entry name" value="Cobalamin (vitamin B12)-dependent enzymes"/>
    <property type="match status" value="1"/>
</dbReference>
<dbReference type="Pfam" id="PF01642">
    <property type="entry name" value="MM_CoA_mutase"/>
    <property type="match status" value="1"/>
</dbReference>
<dbReference type="OrthoDB" id="9762378at2"/>
<dbReference type="Gene3D" id="3.40.50.280">
    <property type="entry name" value="Cobalamin-binding domain"/>
    <property type="match status" value="1"/>
</dbReference>
<dbReference type="FunFam" id="3.20.20.240:FF:000001">
    <property type="entry name" value="Probable methylmalonyl-coa mutase"/>
    <property type="match status" value="1"/>
</dbReference>
<dbReference type="GO" id="GO:0019678">
    <property type="term" value="P:propionate metabolic process, methylmalonyl pathway"/>
    <property type="evidence" value="ECO:0007669"/>
    <property type="project" value="TreeGrafter"/>
</dbReference>
<name>A0A2G8RAE7_9RHOB</name>
<evidence type="ECO:0000256" key="1">
    <source>
        <dbReference type="ARBA" id="ARBA00001922"/>
    </source>
</evidence>
<dbReference type="EMBL" id="AWWI01000121">
    <property type="protein sequence ID" value="PIL18514.1"/>
    <property type="molecule type" value="Genomic_DNA"/>
</dbReference>
<evidence type="ECO:0000313" key="11">
    <source>
        <dbReference type="EMBL" id="PIL18514.1"/>
    </source>
</evidence>
<dbReference type="NCBIfam" id="TIGR00640">
    <property type="entry name" value="acid_CoA_mut_C"/>
    <property type="match status" value="1"/>
</dbReference>
<comment type="similarity">
    <text evidence="3">Belongs to the methylmalonyl-CoA mutase family.</text>
</comment>
<evidence type="ECO:0000256" key="7">
    <source>
        <dbReference type="ARBA" id="ARBA00023235"/>
    </source>
</evidence>
<proteinExistence type="inferred from homology"/>
<dbReference type="CDD" id="cd03679">
    <property type="entry name" value="MM_CoA_mutase_alpha_like"/>
    <property type="match status" value="1"/>
</dbReference>
<dbReference type="InterPro" id="IPR006158">
    <property type="entry name" value="Cobalamin-bd"/>
</dbReference>
<comment type="cofactor">
    <cofactor evidence="1">
        <name>adenosylcob(III)alamin</name>
        <dbReference type="ChEBI" id="CHEBI:18408"/>
    </cofactor>
</comment>
<dbReference type="FunFam" id="3.40.50.280:FF:000002">
    <property type="entry name" value="Methylmalonyl-CoA mutase, mitochondrial"/>
    <property type="match status" value="1"/>
</dbReference>
<evidence type="ECO:0000256" key="4">
    <source>
        <dbReference type="ARBA" id="ARBA00012398"/>
    </source>
</evidence>
<evidence type="ECO:0000259" key="10">
    <source>
        <dbReference type="PROSITE" id="PS51332"/>
    </source>
</evidence>
<dbReference type="InterPro" id="IPR016176">
    <property type="entry name" value="Cbl-dep_enz_cat"/>
</dbReference>
<dbReference type="GO" id="GO:0005737">
    <property type="term" value="C:cytoplasm"/>
    <property type="evidence" value="ECO:0007669"/>
    <property type="project" value="TreeGrafter"/>
</dbReference>
<dbReference type="InterPro" id="IPR006159">
    <property type="entry name" value="Acid_CoA_mut_C"/>
</dbReference>
<dbReference type="Pfam" id="PF02310">
    <property type="entry name" value="B12-binding"/>
    <property type="match status" value="1"/>
</dbReference>
<dbReference type="CDD" id="cd02071">
    <property type="entry name" value="MM_CoA_mut_B12_BD"/>
    <property type="match status" value="1"/>
</dbReference>
<dbReference type="RefSeq" id="WP_099912174.1">
    <property type="nucleotide sequence ID" value="NZ_AWWI01000121.1"/>
</dbReference>
<dbReference type="GO" id="GO:0004494">
    <property type="term" value="F:methylmalonyl-CoA mutase activity"/>
    <property type="evidence" value="ECO:0007669"/>
    <property type="project" value="UniProtKB-EC"/>
</dbReference>
<dbReference type="InterPro" id="IPR006098">
    <property type="entry name" value="MMCoA_mutase_a_cat"/>
</dbReference>
<gene>
    <name evidence="11" type="ORF">P775_18240</name>
</gene>
<comment type="caution">
    <text evidence="11">The sequence shown here is derived from an EMBL/GenBank/DDBJ whole genome shotgun (WGS) entry which is preliminary data.</text>
</comment>
<reference evidence="11 12" key="1">
    <citation type="submission" date="2013-09" db="EMBL/GenBank/DDBJ databases">
        <title>Genome sequencing of Phaeobacter antarcticus sp. nov. SM1211.</title>
        <authorList>
            <person name="Zhang X.-Y."/>
            <person name="Liu C."/>
            <person name="Chen X.-L."/>
            <person name="Xie B.-B."/>
            <person name="Qin Q.-L."/>
            <person name="Rong J.-C."/>
            <person name="Zhang Y.-Z."/>
        </authorList>
    </citation>
    <scope>NUCLEOTIDE SEQUENCE [LARGE SCALE GENOMIC DNA]</scope>
    <source>
        <strain evidence="11 12">SM1211</strain>
    </source>
</reference>
<protein>
    <recommendedName>
        <fullName evidence="9">Methylmalonyl-CoA mutase</fullName>
        <ecNumber evidence="4">5.4.99.2</ecNumber>
    </recommendedName>
</protein>
<dbReference type="Proteomes" id="UP000231259">
    <property type="component" value="Unassembled WGS sequence"/>
</dbReference>
<organism evidence="11 12">
    <name type="scientific">Puniceibacterium antarcticum</name>
    <dbReference type="NCBI Taxonomy" id="1206336"/>
    <lineage>
        <taxon>Bacteria</taxon>
        <taxon>Pseudomonadati</taxon>
        <taxon>Pseudomonadota</taxon>
        <taxon>Alphaproteobacteria</taxon>
        <taxon>Rhodobacterales</taxon>
        <taxon>Paracoccaceae</taxon>
        <taxon>Puniceibacterium</taxon>
    </lineage>
</organism>
<evidence type="ECO:0000256" key="8">
    <source>
        <dbReference type="ARBA" id="ARBA00023285"/>
    </source>
</evidence>
<keyword evidence="8" id="KW-0170">Cobalt</keyword>
<dbReference type="AlphaFoldDB" id="A0A2G8RAE7"/>
<evidence type="ECO:0000313" key="12">
    <source>
        <dbReference type="Proteomes" id="UP000231259"/>
    </source>
</evidence>
<evidence type="ECO:0000256" key="2">
    <source>
        <dbReference type="ARBA" id="ARBA00005146"/>
    </source>
</evidence>
<dbReference type="PROSITE" id="PS00544">
    <property type="entry name" value="METMALONYL_COA_MUTASE"/>
    <property type="match status" value="1"/>
</dbReference>
<dbReference type="PANTHER" id="PTHR48101:SF4">
    <property type="entry name" value="METHYLMALONYL-COA MUTASE, MITOCHONDRIAL"/>
    <property type="match status" value="1"/>
</dbReference>
<dbReference type="PANTHER" id="PTHR48101">
    <property type="entry name" value="METHYLMALONYL-COA MUTASE, MITOCHONDRIAL-RELATED"/>
    <property type="match status" value="1"/>
</dbReference>
<dbReference type="InterPro" id="IPR058549">
    <property type="entry name" value="MeMalonylCoA_mutase_a/b_site"/>
</dbReference>
<dbReference type="PROSITE" id="PS51332">
    <property type="entry name" value="B12_BINDING"/>
    <property type="match status" value="1"/>
</dbReference>